<reference evidence="2" key="1">
    <citation type="submission" date="2019-11" db="EMBL/GenBank/DDBJ databases">
        <title>Bipolaris sorokiniana Genome sequencing.</title>
        <authorList>
            <person name="Wang H."/>
        </authorList>
    </citation>
    <scope>NUCLEOTIDE SEQUENCE</scope>
</reference>
<evidence type="ECO:0000256" key="1">
    <source>
        <dbReference type="SAM" id="MobiDB-lite"/>
    </source>
</evidence>
<dbReference type="InterPro" id="IPR038883">
    <property type="entry name" value="AN11006-like"/>
</dbReference>
<proteinExistence type="predicted"/>
<feature type="region of interest" description="Disordered" evidence="1">
    <location>
        <begin position="1"/>
        <end position="21"/>
    </location>
</feature>
<protein>
    <submittedName>
        <fullName evidence="2">Uncharacterized protein</fullName>
    </submittedName>
</protein>
<dbReference type="Proteomes" id="UP000624244">
    <property type="component" value="Unassembled WGS sequence"/>
</dbReference>
<dbReference type="PANTHER" id="PTHR42085">
    <property type="entry name" value="F-BOX DOMAIN-CONTAINING PROTEIN"/>
    <property type="match status" value="1"/>
</dbReference>
<gene>
    <name evidence="2" type="ORF">GGP41_002354</name>
</gene>
<evidence type="ECO:0000313" key="2">
    <source>
        <dbReference type="EMBL" id="KAF5850164.1"/>
    </source>
</evidence>
<evidence type="ECO:0000313" key="3">
    <source>
        <dbReference type="Proteomes" id="UP000624244"/>
    </source>
</evidence>
<accession>A0A8H5ZJX7</accession>
<dbReference type="EMBL" id="WNKQ01000007">
    <property type="protein sequence ID" value="KAF5850164.1"/>
    <property type="molecule type" value="Genomic_DNA"/>
</dbReference>
<comment type="caution">
    <text evidence="2">The sequence shown here is derived from an EMBL/GenBank/DDBJ whole genome shotgun (WGS) entry which is preliminary data.</text>
</comment>
<dbReference type="PANTHER" id="PTHR42085:SF2">
    <property type="entry name" value="F-BOX DOMAIN-CONTAINING PROTEIN"/>
    <property type="match status" value="1"/>
</dbReference>
<sequence length="189" mass="21799">MKIKKWLQSKRNEGRTGNQNPKTARVTFLDLPGELRNQIYAYSIYPDLPSILVANCTKPEHFGATLVHLPIFRTCRQIRAETLSYLCATFQLGFLGIHDAVLFFSLAGEAVLEIKSLVMIRPVLVEEEYKECKETVEQFFSALETMSKLSEMRLEGLANWTMPHQRDAKSEFAMRLEKLRERHVAVHIK</sequence>
<organism evidence="2 3">
    <name type="scientific">Cochliobolus sativus</name>
    <name type="common">Common root rot and spot blotch fungus</name>
    <name type="synonym">Bipolaris sorokiniana</name>
    <dbReference type="NCBI Taxonomy" id="45130"/>
    <lineage>
        <taxon>Eukaryota</taxon>
        <taxon>Fungi</taxon>
        <taxon>Dikarya</taxon>
        <taxon>Ascomycota</taxon>
        <taxon>Pezizomycotina</taxon>
        <taxon>Dothideomycetes</taxon>
        <taxon>Pleosporomycetidae</taxon>
        <taxon>Pleosporales</taxon>
        <taxon>Pleosporineae</taxon>
        <taxon>Pleosporaceae</taxon>
        <taxon>Bipolaris</taxon>
    </lineage>
</organism>
<dbReference type="AlphaFoldDB" id="A0A8H5ZJX7"/>
<name>A0A8H5ZJX7_COCSA</name>